<dbReference type="NCBIfam" id="TIGR00694">
    <property type="entry name" value="thiM"/>
    <property type="match status" value="1"/>
</dbReference>
<dbReference type="STRING" id="1080227.A8L45_02225"/>
<feature type="binding site" evidence="11">
    <location>
        <position position="45"/>
    </location>
    <ligand>
        <name>substrate</name>
    </ligand>
</feature>
<keyword evidence="10 11" id="KW-0784">Thiamine biosynthesis</keyword>
<evidence type="ECO:0000256" key="4">
    <source>
        <dbReference type="ARBA" id="ARBA00022679"/>
    </source>
</evidence>
<dbReference type="PIRSF" id="PIRSF000513">
    <property type="entry name" value="Thz_kinase"/>
    <property type="match status" value="1"/>
</dbReference>
<dbReference type="SUPFAM" id="SSF53613">
    <property type="entry name" value="Ribokinase-like"/>
    <property type="match status" value="1"/>
</dbReference>
<keyword evidence="4 11" id="KW-0808">Transferase</keyword>
<organism evidence="12 13">
    <name type="scientific">Veronia pacifica</name>
    <dbReference type="NCBI Taxonomy" id="1080227"/>
    <lineage>
        <taxon>Bacteria</taxon>
        <taxon>Pseudomonadati</taxon>
        <taxon>Pseudomonadota</taxon>
        <taxon>Gammaproteobacteria</taxon>
        <taxon>Vibrionales</taxon>
        <taxon>Vibrionaceae</taxon>
        <taxon>Veronia</taxon>
    </lineage>
</organism>
<dbReference type="NCBIfam" id="NF006830">
    <property type="entry name" value="PRK09355.1"/>
    <property type="match status" value="1"/>
</dbReference>
<evidence type="ECO:0000256" key="10">
    <source>
        <dbReference type="ARBA" id="ARBA00022977"/>
    </source>
</evidence>
<dbReference type="Proteomes" id="UP000094936">
    <property type="component" value="Unassembled WGS sequence"/>
</dbReference>
<dbReference type="RefSeq" id="WP_068898766.1">
    <property type="nucleotide sequence ID" value="NZ_JBHUIF010000032.1"/>
</dbReference>
<proteinExistence type="inferred from homology"/>
<dbReference type="GO" id="GO:0005524">
    <property type="term" value="F:ATP binding"/>
    <property type="evidence" value="ECO:0007669"/>
    <property type="project" value="UniProtKB-UniRule"/>
</dbReference>
<dbReference type="InterPro" id="IPR029056">
    <property type="entry name" value="Ribokinase-like"/>
</dbReference>
<dbReference type="OrthoDB" id="8909021at2"/>
<gene>
    <name evidence="11" type="primary">thiM</name>
    <name evidence="12" type="ORF">A8L45_02225</name>
</gene>
<comment type="pathway">
    <text evidence="3 11">Cofactor biosynthesis; thiamine diphosphate biosynthesis; 4-methyl-5-(2-phosphoethyl)-thiazole from 5-(2-hydroxyethyl)-4-methylthiazole: step 1/1.</text>
</comment>
<keyword evidence="13" id="KW-1185">Reference proteome</keyword>
<dbReference type="UniPathway" id="UPA00060">
    <property type="reaction ID" value="UER00139"/>
</dbReference>
<dbReference type="Gene3D" id="3.40.1190.20">
    <property type="match status" value="1"/>
</dbReference>
<keyword evidence="7 11" id="KW-0418">Kinase</keyword>
<keyword evidence="9 11" id="KW-0460">Magnesium</keyword>
<evidence type="ECO:0000256" key="9">
    <source>
        <dbReference type="ARBA" id="ARBA00022842"/>
    </source>
</evidence>
<dbReference type="Pfam" id="PF02110">
    <property type="entry name" value="HK"/>
    <property type="match status" value="1"/>
</dbReference>
<dbReference type="HAMAP" id="MF_00228">
    <property type="entry name" value="Thz_kinase"/>
    <property type="match status" value="1"/>
</dbReference>
<feature type="binding site" evidence="11">
    <location>
        <position position="194"/>
    </location>
    <ligand>
        <name>substrate</name>
    </ligand>
</feature>
<evidence type="ECO:0000256" key="11">
    <source>
        <dbReference type="HAMAP-Rule" id="MF_00228"/>
    </source>
</evidence>
<dbReference type="GO" id="GO:0004417">
    <property type="term" value="F:hydroxyethylthiazole kinase activity"/>
    <property type="evidence" value="ECO:0007669"/>
    <property type="project" value="UniProtKB-UniRule"/>
</dbReference>
<accession>A0A1C3ERJ4</accession>
<evidence type="ECO:0000313" key="13">
    <source>
        <dbReference type="Proteomes" id="UP000094936"/>
    </source>
</evidence>
<evidence type="ECO:0000256" key="8">
    <source>
        <dbReference type="ARBA" id="ARBA00022840"/>
    </source>
</evidence>
<dbReference type="EC" id="2.7.1.50" evidence="11"/>
<dbReference type="EMBL" id="LYBM01000002">
    <property type="protein sequence ID" value="ODA35872.1"/>
    <property type="molecule type" value="Genomic_DNA"/>
</dbReference>
<sequence>MKLDVIINALGQVREQKPLVVNITNYVVMNNTANALLAVGASPIMAHSKEEMAEMMSFSGALVINIGTLDSVWIPRMLFAVERANANKKPVILDPVGCGASTLRTETSRDIARLADSLIIRGNASEIMALAGENAQTKGVDAQDSSSDAIVAARFLVSEYGANVVISGETDHIVTADDQITLSNGDAIMPYVTGMGCTLSALTGAFAAAGDHTGLAAAAVMGVAGEIAAEKSQGPGSFQLQLTDGLYNLTDDELAKRLKIA</sequence>
<keyword evidence="5 11" id="KW-0479">Metal-binding</keyword>
<evidence type="ECO:0000313" key="12">
    <source>
        <dbReference type="EMBL" id="ODA35872.1"/>
    </source>
</evidence>
<evidence type="ECO:0000256" key="5">
    <source>
        <dbReference type="ARBA" id="ARBA00022723"/>
    </source>
</evidence>
<dbReference type="GO" id="GO:0009229">
    <property type="term" value="P:thiamine diphosphate biosynthetic process"/>
    <property type="evidence" value="ECO:0007669"/>
    <property type="project" value="UniProtKB-UniRule"/>
</dbReference>
<keyword evidence="6 11" id="KW-0547">Nucleotide-binding</keyword>
<evidence type="ECO:0000256" key="3">
    <source>
        <dbReference type="ARBA" id="ARBA00004868"/>
    </source>
</evidence>
<name>A0A1C3ERJ4_9GAMM</name>
<evidence type="ECO:0000256" key="1">
    <source>
        <dbReference type="ARBA" id="ARBA00001771"/>
    </source>
</evidence>
<dbReference type="InterPro" id="IPR000417">
    <property type="entry name" value="Hyethyz_kinase"/>
</dbReference>
<feature type="binding site" evidence="11">
    <location>
        <position position="121"/>
    </location>
    <ligand>
        <name>ATP</name>
        <dbReference type="ChEBI" id="CHEBI:30616"/>
    </ligand>
</feature>
<comment type="caution">
    <text evidence="12">The sequence shown here is derived from an EMBL/GenBank/DDBJ whole genome shotgun (WGS) entry which is preliminary data.</text>
</comment>
<comment type="function">
    <text evidence="11">Catalyzes the phosphorylation of the hydroxyl group of 4-methyl-5-beta-hydroxyethylthiazole (THZ).</text>
</comment>
<evidence type="ECO:0000256" key="2">
    <source>
        <dbReference type="ARBA" id="ARBA00001946"/>
    </source>
</evidence>
<dbReference type="CDD" id="cd01170">
    <property type="entry name" value="THZ_kinase"/>
    <property type="match status" value="1"/>
</dbReference>
<dbReference type="GO" id="GO:0009228">
    <property type="term" value="P:thiamine biosynthetic process"/>
    <property type="evidence" value="ECO:0007669"/>
    <property type="project" value="UniProtKB-KW"/>
</dbReference>
<dbReference type="GO" id="GO:0000287">
    <property type="term" value="F:magnesium ion binding"/>
    <property type="evidence" value="ECO:0007669"/>
    <property type="project" value="UniProtKB-UniRule"/>
</dbReference>
<comment type="cofactor">
    <cofactor evidence="2 11">
        <name>Mg(2+)</name>
        <dbReference type="ChEBI" id="CHEBI:18420"/>
    </cofactor>
</comment>
<feature type="binding site" evidence="11">
    <location>
        <position position="167"/>
    </location>
    <ligand>
        <name>ATP</name>
        <dbReference type="ChEBI" id="CHEBI:30616"/>
    </ligand>
</feature>
<dbReference type="AlphaFoldDB" id="A0A1C3ERJ4"/>
<comment type="similarity">
    <text evidence="11">Belongs to the Thz kinase family.</text>
</comment>
<evidence type="ECO:0000256" key="7">
    <source>
        <dbReference type="ARBA" id="ARBA00022777"/>
    </source>
</evidence>
<evidence type="ECO:0000256" key="6">
    <source>
        <dbReference type="ARBA" id="ARBA00022741"/>
    </source>
</evidence>
<reference evidence="12 13" key="1">
    <citation type="submission" date="2016-05" db="EMBL/GenBank/DDBJ databases">
        <title>Genomic Taxonomy of the Vibrionaceae.</title>
        <authorList>
            <person name="Gomez-Gil B."/>
            <person name="Enciso-Ibarra J."/>
        </authorList>
    </citation>
    <scope>NUCLEOTIDE SEQUENCE [LARGE SCALE GENOMIC DNA]</scope>
    <source>
        <strain evidence="12 13">CAIM 1920</strain>
    </source>
</reference>
<dbReference type="PRINTS" id="PR01099">
    <property type="entry name" value="HYETHTZKNASE"/>
</dbReference>
<keyword evidence="8 11" id="KW-0067">ATP-binding</keyword>
<comment type="catalytic activity">
    <reaction evidence="1 11">
        <text>5-(2-hydroxyethyl)-4-methylthiazole + ATP = 4-methyl-5-(2-phosphooxyethyl)-thiazole + ADP + H(+)</text>
        <dbReference type="Rhea" id="RHEA:24212"/>
        <dbReference type="ChEBI" id="CHEBI:15378"/>
        <dbReference type="ChEBI" id="CHEBI:17957"/>
        <dbReference type="ChEBI" id="CHEBI:30616"/>
        <dbReference type="ChEBI" id="CHEBI:58296"/>
        <dbReference type="ChEBI" id="CHEBI:456216"/>
        <dbReference type="EC" id="2.7.1.50"/>
    </reaction>
</comment>
<protein>
    <recommendedName>
        <fullName evidence="11">Hydroxyethylthiazole kinase</fullName>
        <ecNumber evidence="11">2.7.1.50</ecNumber>
    </recommendedName>
    <alternativeName>
        <fullName evidence="11">4-methyl-5-beta-hydroxyethylthiazole kinase</fullName>
        <shortName evidence="11">TH kinase</shortName>
        <shortName evidence="11">Thz kinase</shortName>
    </alternativeName>
</protein>